<dbReference type="RefSeq" id="WP_070010969.1">
    <property type="nucleotide sequence ID" value="NZ_LJGS01000039.1"/>
</dbReference>
<dbReference type="NCBIfam" id="NF041196">
    <property type="entry name" value="ScbR_bind_reg"/>
    <property type="match status" value="1"/>
</dbReference>
<evidence type="ECO:0000256" key="1">
    <source>
        <dbReference type="ARBA" id="ARBA00023015"/>
    </source>
</evidence>
<evidence type="ECO:0000313" key="7">
    <source>
        <dbReference type="Proteomes" id="UP000176087"/>
    </source>
</evidence>
<dbReference type="InterPro" id="IPR047923">
    <property type="entry name" value="ArpA-like"/>
</dbReference>
<dbReference type="InterPro" id="IPR050109">
    <property type="entry name" value="HTH-type_TetR-like_transc_reg"/>
</dbReference>
<dbReference type="PANTHER" id="PTHR30055:SF234">
    <property type="entry name" value="HTH-TYPE TRANSCRIPTIONAL REGULATOR BETI"/>
    <property type="match status" value="1"/>
</dbReference>
<dbReference type="Gene3D" id="1.10.357.10">
    <property type="entry name" value="Tetracycline Repressor, domain 2"/>
    <property type="match status" value="1"/>
</dbReference>
<organism evidence="6 7">
    <name type="scientific">Streptomyces abyssalis</name>
    <dbReference type="NCBI Taxonomy" id="933944"/>
    <lineage>
        <taxon>Bacteria</taxon>
        <taxon>Bacillati</taxon>
        <taxon>Actinomycetota</taxon>
        <taxon>Actinomycetes</taxon>
        <taxon>Kitasatosporales</taxon>
        <taxon>Streptomycetaceae</taxon>
        <taxon>Streptomyces</taxon>
    </lineage>
</organism>
<dbReference type="GO" id="GO:0000976">
    <property type="term" value="F:transcription cis-regulatory region binding"/>
    <property type="evidence" value="ECO:0007669"/>
    <property type="project" value="TreeGrafter"/>
</dbReference>
<proteinExistence type="predicted"/>
<dbReference type="SUPFAM" id="SSF46689">
    <property type="entry name" value="Homeodomain-like"/>
    <property type="match status" value="1"/>
</dbReference>
<protein>
    <recommendedName>
        <fullName evidence="5">HTH tetR-type domain-containing protein</fullName>
    </recommendedName>
</protein>
<feature type="DNA-binding region" description="H-T-H motif" evidence="4">
    <location>
        <begin position="31"/>
        <end position="50"/>
    </location>
</feature>
<evidence type="ECO:0000256" key="4">
    <source>
        <dbReference type="PROSITE-ProRule" id="PRU00335"/>
    </source>
</evidence>
<evidence type="ECO:0000256" key="2">
    <source>
        <dbReference type="ARBA" id="ARBA00023125"/>
    </source>
</evidence>
<feature type="domain" description="HTH tetR-type" evidence="5">
    <location>
        <begin position="8"/>
        <end position="68"/>
    </location>
</feature>
<dbReference type="PRINTS" id="PR00455">
    <property type="entry name" value="HTHTETR"/>
</dbReference>
<keyword evidence="3" id="KW-0804">Transcription</keyword>
<dbReference type="Pfam" id="PF00440">
    <property type="entry name" value="TetR_N"/>
    <property type="match status" value="1"/>
</dbReference>
<gene>
    <name evidence="6" type="ORF">AN215_24520</name>
</gene>
<sequence length="224" mass="24513">MNKQQRAARTRDALIRSAAELFERHGYDKARLAEISSGAGVSSGALHFHFENKAAVADAVEDAACLSLRRAAHKVSLCRTSPLQALTDVSHIFAYLLSCDVVVSAGFRLSCDPTRQKELNLRQEWHSCVQQLLTRASDDDILTREVSLQHLVASVMAATVGLEVLGRDNKEWLSRRSLTGLWQLLLPRMAARHAQDTVDPSGTDLVINAWALSMGSGSLSPPAR</sequence>
<evidence type="ECO:0000259" key="5">
    <source>
        <dbReference type="PROSITE" id="PS50977"/>
    </source>
</evidence>
<dbReference type="PROSITE" id="PS50977">
    <property type="entry name" value="HTH_TETR_2"/>
    <property type="match status" value="1"/>
</dbReference>
<dbReference type="AlphaFoldDB" id="A0A1E7JGQ0"/>
<reference evidence="6 7" key="1">
    <citation type="journal article" date="2016" name="Front. Microbiol.">
        <title>Comparative Genomics Analysis of Streptomyces Species Reveals Their Adaptation to the Marine Environment and Their Diversity at the Genomic Level.</title>
        <authorList>
            <person name="Tian X."/>
            <person name="Zhang Z."/>
            <person name="Yang T."/>
            <person name="Chen M."/>
            <person name="Li J."/>
            <person name="Chen F."/>
            <person name="Yang J."/>
            <person name="Li W."/>
            <person name="Zhang B."/>
            <person name="Zhang Z."/>
            <person name="Wu J."/>
            <person name="Zhang C."/>
            <person name="Long L."/>
            <person name="Xiao J."/>
        </authorList>
    </citation>
    <scope>NUCLEOTIDE SEQUENCE [LARGE SCALE GENOMIC DNA]</scope>
    <source>
        <strain evidence="6 7">SCSIO 10390</strain>
    </source>
</reference>
<name>A0A1E7JGQ0_9ACTN</name>
<dbReference type="Proteomes" id="UP000176087">
    <property type="component" value="Unassembled WGS sequence"/>
</dbReference>
<dbReference type="SUPFAM" id="SSF48498">
    <property type="entry name" value="Tetracyclin repressor-like, C-terminal domain"/>
    <property type="match status" value="1"/>
</dbReference>
<dbReference type="InterPro" id="IPR009057">
    <property type="entry name" value="Homeodomain-like_sf"/>
</dbReference>
<dbReference type="OrthoDB" id="3237195at2"/>
<keyword evidence="2 4" id="KW-0238">DNA-binding</keyword>
<keyword evidence="1" id="KW-0805">Transcription regulation</keyword>
<dbReference type="InterPro" id="IPR001647">
    <property type="entry name" value="HTH_TetR"/>
</dbReference>
<dbReference type="GO" id="GO:0003700">
    <property type="term" value="F:DNA-binding transcription factor activity"/>
    <property type="evidence" value="ECO:0007669"/>
    <property type="project" value="TreeGrafter"/>
</dbReference>
<comment type="caution">
    <text evidence="6">The sequence shown here is derived from an EMBL/GenBank/DDBJ whole genome shotgun (WGS) entry which is preliminary data.</text>
</comment>
<accession>A0A1E7JGQ0</accession>
<dbReference type="InterPro" id="IPR036271">
    <property type="entry name" value="Tet_transcr_reg_TetR-rel_C_sf"/>
</dbReference>
<dbReference type="STRING" id="933944.AN215_24520"/>
<dbReference type="PANTHER" id="PTHR30055">
    <property type="entry name" value="HTH-TYPE TRANSCRIPTIONAL REGULATOR RUTR"/>
    <property type="match status" value="1"/>
</dbReference>
<keyword evidence="7" id="KW-1185">Reference proteome</keyword>
<dbReference type="EMBL" id="LJGT01000041">
    <property type="protein sequence ID" value="OEU85632.1"/>
    <property type="molecule type" value="Genomic_DNA"/>
</dbReference>
<evidence type="ECO:0000313" key="6">
    <source>
        <dbReference type="EMBL" id="OEU85632.1"/>
    </source>
</evidence>
<evidence type="ECO:0000256" key="3">
    <source>
        <dbReference type="ARBA" id="ARBA00023163"/>
    </source>
</evidence>